<dbReference type="Pfam" id="PF02814">
    <property type="entry name" value="UreE_N"/>
    <property type="match status" value="1"/>
</dbReference>
<evidence type="ECO:0000313" key="9">
    <source>
        <dbReference type="Proteomes" id="UP001378188"/>
    </source>
</evidence>
<evidence type="ECO:0000256" key="3">
    <source>
        <dbReference type="ARBA" id="ARBA00022596"/>
    </source>
</evidence>
<dbReference type="Pfam" id="PF05194">
    <property type="entry name" value="UreE_C"/>
    <property type="match status" value="1"/>
</dbReference>
<reference evidence="8 9" key="1">
    <citation type="submission" date="2024-02" db="EMBL/GenBank/DDBJ databases">
        <title>Genome analysis and characterization of Microbaculum marinisediminis sp. nov., isolated from marine sediment.</title>
        <authorList>
            <person name="Du Z.-J."/>
            <person name="Ye Y.-Q."/>
            <person name="Zhang Z.-R."/>
            <person name="Yuan S.-M."/>
            <person name="Zhang X.-Y."/>
        </authorList>
    </citation>
    <scope>NUCLEOTIDE SEQUENCE [LARGE SCALE GENOMIC DNA]</scope>
    <source>
        <strain evidence="8 9">SDUM1044001</strain>
    </source>
</reference>
<dbReference type="GO" id="GO:0006457">
    <property type="term" value="P:protein folding"/>
    <property type="evidence" value="ECO:0007669"/>
    <property type="project" value="InterPro"/>
</dbReference>
<dbReference type="RefSeq" id="WP_340331639.1">
    <property type="nucleotide sequence ID" value="NZ_JAZHOF010000009.1"/>
</dbReference>
<dbReference type="GO" id="GO:0065003">
    <property type="term" value="P:protein-containing complex assembly"/>
    <property type="evidence" value="ECO:0007669"/>
    <property type="project" value="InterPro"/>
</dbReference>
<evidence type="ECO:0000256" key="4">
    <source>
        <dbReference type="ARBA" id="ARBA00023186"/>
    </source>
</evidence>
<dbReference type="GO" id="GO:0019627">
    <property type="term" value="P:urea metabolic process"/>
    <property type="evidence" value="ECO:0007669"/>
    <property type="project" value="InterPro"/>
</dbReference>
<gene>
    <name evidence="5" type="primary">ureE</name>
    <name evidence="8" type="ORF">V3328_20825</name>
</gene>
<evidence type="ECO:0000256" key="2">
    <source>
        <dbReference type="ARBA" id="ARBA00022490"/>
    </source>
</evidence>
<accession>A0AAW9RJV4</accession>
<evidence type="ECO:0000259" key="7">
    <source>
        <dbReference type="SMART" id="SM00988"/>
    </source>
</evidence>
<keyword evidence="9" id="KW-1185">Reference proteome</keyword>
<keyword evidence="2 5" id="KW-0963">Cytoplasm</keyword>
<comment type="caution">
    <text evidence="8">The sequence shown here is derived from an EMBL/GenBank/DDBJ whole genome shotgun (WGS) entry which is preliminary data.</text>
</comment>
<dbReference type="GO" id="GO:0016151">
    <property type="term" value="F:nickel cation binding"/>
    <property type="evidence" value="ECO:0007669"/>
    <property type="project" value="UniProtKB-UniRule"/>
</dbReference>
<proteinExistence type="inferred from homology"/>
<dbReference type="InterPro" id="IPR007864">
    <property type="entry name" value="UreE_C_dom"/>
</dbReference>
<dbReference type="AlphaFoldDB" id="A0AAW9RJV4"/>
<comment type="similarity">
    <text evidence="5">Belongs to the UreE family.</text>
</comment>
<dbReference type="GO" id="GO:0005737">
    <property type="term" value="C:cytoplasm"/>
    <property type="evidence" value="ECO:0007669"/>
    <property type="project" value="UniProtKB-SubCell"/>
</dbReference>
<dbReference type="SUPFAM" id="SSF69287">
    <property type="entry name" value="Urease metallochaperone UreE, N-terminal domain"/>
    <property type="match status" value="1"/>
</dbReference>
<dbReference type="InterPro" id="IPR036118">
    <property type="entry name" value="UreE_N_sf"/>
</dbReference>
<evidence type="ECO:0000256" key="6">
    <source>
        <dbReference type="SAM" id="MobiDB-lite"/>
    </source>
</evidence>
<dbReference type="Gene3D" id="3.30.70.790">
    <property type="entry name" value="UreE, C-terminal domain"/>
    <property type="match status" value="1"/>
</dbReference>
<protein>
    <recommendedName>
        <fullName evidence="5">Urease accessory protein UreE</fullName>
    </recommendedName>
</protein>
<dbReference type="InterPro" id="IPR012406">
    <property type="entry name" value="UreE"/>
</dbReference>
<dbReference type="GO" id="GO:0051082">
    <property type="term" value="F:unfolded protein binding"/>
    <property type="evidence" value="ECO:0007669"/>
    <property type="project" value="UniProtKB-UniRule"/>
</dbReference>
<dbReference type="EMBL" id="JAZHOF010000009">
    <property type="protein sequence ID" value="MEJ8573944.1"/>
    <property type="molecule type" value="Genomic_DNA"/>
</dbReference>
<dbReference type="SMART" id="SM00988">
    <property type="entry name" value="UreE_N"/>
    <property type="match status" value="1"/>
</dbReference>
<name>A0AAW9RJV4_9HYPH</name>
<dbReference type="CDD" id="cd00571">
    <property type="entry name" value="UreE"/>
    <property type="match status" value="1"/>
</dbReference>
<organism evidence="8 9">
    <name type="scientific">Microbaculum marinum</name>
    <dbReference type="NCBI Taxonomy" id="1764581"/>
    <lineage>
        <taxon>Bacteria</taxon>
        <taxon>Pseudomonadati</taxon>
        <taxon>Pseudomonadota</taxon>
        <taxon>Alphaproteobacteria</taxon>
        <taxon>Hyphomicrobiales</taxon>
        <taxon>Tepidamorphaceae</taxon>
        <taxon>Microbaculum</taxon>
    </lineage>
</organism>
<dbReference type="HAMAP" id="MF_00822">
    <property type="entry name" value="UreE"/>
    <property type="match status" value="1"/>
</dbReference>
<evidence type="ECO:0000313" key="8">
    <source>
        <dbReference type="EMBL" id="MEJ8573944.1"/>
    </source>
</evidence>
<evidence type="ECO:0000256" key="5">
    <source>
        <dbReference type="HAMAP-Rule" id="MF_00822"/>
    </source>
</evidence>
<evidence type="ECO:0000256" key="1">
    <source>
        <dbReference type="ARBA" id="ARBA00004496"/>
    </source>
</evidence>
<dbReference type="PIRSF" id="PIRSF036402">
    <property type="entry name" value="Ureas_acces_UreE"/>
    <property type="match status" value="1"/>
</dbReference>
<dbReference type="Proteomes" id="UP001378188">
    <property type="component" value="Unassembled WGS sequence"/>
</dbReference>
<keyword evidence="4 5" id="KW-0143">Chaperone</keyword>
<feature type="domain" description="UreE urease accessory N-terminal" evidence="7">
    <location>
        <begin position="2"/>
        <end position="66"/>
    </location>
</feature>
<dbReference type="SUPFAM" id="SSF69737">
    <property type="entry name" value="Urease metallochaperone UreE, C-terminal domain"/>
    <property type="match status" value="1"/>
</dbReference>
<dbReference type="Gene3D" id="2.60.260.20">
    <property type="entry name" value="Urease metallochaperone UreE, N-terminal domain"/>
    <property type="match status" value="1"/>
</dbReference>
<feature type="region of interest" description="Disordered" evidence="6">
    <location>
        <begin position="142"/>
        <end position="170"/>
    </location>
</feature>
<dbReference type="InterPro" id="IPR004029">
    <property type="entry name" value="UreE_N"/>
</dbReference>
<feature type="compositionally biased region" description="Basic residues" evidence="6">
    <location>
        <begin position="143"/>
        <end position="162"/>
    </location>
</feature>
<sequence length="170" mass="18683">MMRAHTVRPKGRFQQAVDMVVLDHDSRFRRRIALTGEKGTAFLLDLPEAVALGDGDGLELEDGRVVLVRAADEDLIEVTASDARHLMRLAWHIGNRHLPAAIEANRILIRPDHVIAEMLEGLGGTVRPIRAPFVPEGGAYATSHRHEHADHHHGHGDHHHGGHHDGDGDG</sequence>
<comment type="function">
    <text evidence="5">Involved in urease metallocenter assembly. Binds nickel. Probably functions as a nickel donor during metallocenter assembly.</text>
</comment>
<keyword evidence="3 5" id="KW-0533">Nickel</keyword>
<comment type="subcellular location">
    <subcellularLocation>
        <location evidence="1 5">Cytoplasm</location>
    </subcellularLocation>
</comment>